<reference evidence="1" key="1">
    <citation type="submission" date="2014-09" db="EMBL/GenBank/DDBJ databases">
        <authorList>
            <person name="Magalhaes I.L.F."/>
            <person name="Oliveira U."/>
            <person name="Santos F.R."/>
            <person name="Vidigal T.H.D.A."/>
            <person name="Brescovit A.D."/>
            <person name="Santos A.J."/>
        </authorList>
    </citation>
    <scope>NUCLEOTIDE SEQUENCE</scope>
    <source>
        <tissue evidence="1">Shoot tissue taken approximately 20 cm above the soil surface</tissue>
    </source>
</reference>
<protein>
    <submittedName>
        <fullName evidence="1">Uncharacterized protein</fullName>
    </submittedName>
</protein>
<evidence type="ECO:0000313" key="1">
    <source>
        <dbReference type="EMBL" id="JAD61524.1"/>
    </source>
</evidence>
<dbReference type="EMBL" id="GBRH01236371">
    <property type="protein sequence ID" value="JAD61524.1"/>
    <property type="molecule type" value="Transcribed_RNA"/>
</dbReference>
<proteinExistence type="predicted"/>
<organism evidence="1">
    <name type="scientific">Arundo donax</name>
    <name type="common">Giant reed</name>
    <name type="synonym">Donax arundinaceus</name>
    <dbReference type="NCBI Taxonomy" id="35708"/>
    <lineage>
        <taxon>Eukaryota</taxon>
        <taxon>Viridiplantae</taxon>
        <taxon>Streptophyta</taxon>
        <taxon>Embryophyta</taxon>
        <taxon>Tracheophyta</taxon>
        <taxon>Spermatophyta</taxon>
        <taxon>Magnoliopsida</taxon>
        <taxon>Liliopsida</taxon>
        <taxon>Poales</taxon>
        <taxon>Poaceae</taxon>
        <taxon>PACMAD clade</taxon>
        <taxon>Arundinoideae</taxon>
        <taxon>Arundineae</taxon>
        <taxon>Arundo</taxon>
    </lineage>
</organism>
<name>A0A0A9BC36_ARUDO</name>
<sequence length="14" mass="1429">MLELVTPGAQSVPS</sequence>
<reference evidence="1" key="2">
    <citation type="journal article" date="2015" name="Data Brief">
        <title>Shoot transcriptome of the giant reed, Arundo donax.</title>
        <authorList>
            <person name="Barrero R.A."/>
            <person name="Guerrero F.D."/>
            <person name="Moolhuijzen P."/>
            <person name="Goolsby J.A."/>
            <person name="Tidwell J."/>
            <person name="Bellgard S.E."/>
            <person name="Bellgard M.I."/>
        </authorList>
    </citation>
    <scope>NUCLEOTIDE SEQUENCE</scope>
    <source>
        <tissue evidence="1">Shoot tissue taken approximately 20 cm above the soil surface</tissue>
    </source>
</reference>
<accession>A0A0A9BC36</accession>